<dbReference type="Gene3D" id="1.20.140.160">
    <property type="match status" value="1"/>
</dbReference>
<dbReference type="InterPro" id="IPR013324">
    <property type="entry name" value="RNA_pol_sigma_r3/r4-like"/>
</dbReference>
<dbReference type="InterPro" id="IPR010861">
    <property type="entry name" value="DUF1492"/>
</dbReference>
<dbReference type="EMBL" id="LKEU01000044">
    <property type="protein sequence ID" value="OFV69202.1"/>
    <property type="molecule type" value="Genomic_DNA"/>
</dbReference>
<dbReference type="STRING" id="52694.ACWI_33960"/>
<protein>
    <submittedName>
        <fullName evidence="1">Sigma-70, region 4</fullName>
    </submittedName>
</protein>
<gene>
    <name evidence="1" type="ORF">ACWI_33960</name>
</gene>
<dbReference type="SUPFAM" id="SSF88659">
    <property type="entry name" value="Sigma3 and sigma4 domains of RNA polymerase sigma factors"/>
    <property type="match status" value="1"/>
</dbReference>
<evidence type="ECO:0000313" key="2">
    <source>
        <dbReference type="Proteomes" id="UP000176244"/>
    </source>
</evidence>
<dbReference type="RefSeq" id="WP_242871643.1">
    <property type="nucleotide sequence ID" value="NZ_LKEU01000044.1"/>
</dbReference>
<comment type="caution">
    <text evidence="1">The sequence shown here is derived from an EMBL/GenBank/DDBJ whole genome shotgun (WGS) entry which is preliminary data.</text>
</comment>
<name>A0A1F2PEA7_9FIRM</name>
<sequence length="144" mass="16662">MHDKMTAREYLGQAYRLDQRINSKIEQVSSLHSLATKATSTISDMPGSPSRNIHQMEDIVVKIIELENEINADIDLLVTFKKEVPLVIESVSNMDERMVLRYRYVHNFTWSKIGDELNADERTVRRWHKLALSHITIPPDCTVI</sequence>
<dbReference type="Proteomes" id="UP000176244">
    <property type="component" value="Unassembled WGS sequence"/>
</dbReference>
<dbReference type="AlphaFoldDB" id="A0A1F2PEA7"/>
<evidence type="ECO:0000313" key="1">
    <source>
        <dbReference type="EMBL" id="OFV69202.1"/>
    </source>
</evidence>
<dbReference type="Pfam" id="PF07374">
    <property type="entry name" value="DUF1492"/>
    <property type="match status" value="1"/>
</dbReference>
<organism evidence="1 2">
    <name type="scientific">Acetobacterium wieringae</name>
    <dbReference type="NCBI Taxonomy" id="52694"/>
    <lineage>
        <taxon>Bacteria</taxon>
        <taxon>Bacillati</taxon>
        <taxon>Bacillota</taxon>
        <taxon>Clostridia</taxon>
        <taxon>Eubacteriales</taxon>
        <taxon>Eubacteriaceae</taxon>
        <taxon>Acetobacterium</taxon>
    </lineage>
</organism>
<accession>A0A1F2PEA7</accession>
<reference evidence="1 2" key="1">
    <citation type="submission" date="2015-09" db="EMBL/GenBank/DDBJ databases">
        <title>Genome sequence of Acetobacterium wieringae DSM 1911.</title>
        <authorList>
            <person name="Poehlein A."/>
            <person name="Bengelsdorf F.R."/>
            <person name="Schiel-Bengelsdorf B."/>
            <person name="Duerre P."/>
            <person name="Daniel R."/>
        </authorList>
    </citation>
    <scope>NUCLEOTIDE SEQUENCE [LARGE SCALE GENOMIC DNA]</scope>
    <source>
        <strain evidence="1 2">DSM 1911</strain>
    </source>
</reference>
<proteinExistence type="predicted"/>